<keyword evidence="3" id="KW-1185">Reference proteome</keyword>
<dbReference type="AlphaFoldDB" id="E3LPR5"/>
<protein>
    <submittedName>
        <fullName evidence="2">Uncharacterized protein</fullName>
    </submittedName>
</protein>
<dbReference type="OMA" id="KLIRPCF"/>
<evidence type="ECO:0000313" key="3">
    <source>
        <dbReference type="Proteomes" id="UP000008281"/>
    </source>
</evidence>
<dbReference type="InParanoid" id="E3LPR5"/>
<accession>E3LPR5</accession>
<dbReference type="Proteomes" id="UP000008281">
    <property type="component" value="Unassembled WGS sequence"/>
</dbReference>
<keyword evidence="1" id="KW-0812">Transmembrane</keyword>
<keyword evidence="1" id="KW-1133">Transmembrane helix</keyword>
<reference evidence="2" key="1">
    <citation type="submission" date="2007-07" db="EMBL/GenBank/DDBJ databases">
        <title>PCAP assembly of the Caenorhabditis remanei genome.</title>
        <authorList>
            <consortium name="The Caenorhabditis remanei Sequencing Consortium"/>
            <person name="Wilson R.K."/>
        </authorList>
    </citation>
    <scope>NUCLEOTIDE SEQUENCE [LARGE SCALE GENOMIC DNA]</scope>
    <source>
        <strain evidence="2">PB4641</strain>
    </source>
</reference>
<dbReference type="eggNOG" id="ENOG502TGW1">
    <property type="taxonomic scope" value="Eukaryota"/>
</dbReference>
<keyword evidence="1" id="KW-0472">Membrane</keyword>
<evidence type="ECO:0000313" key="2">
    <source>
        <dbReference type="EMBL" id="EFP05333.1"/>
    </source>
</evidence>
<dbReference type="STRING" id="31234.E3LPR5"/>
<dbReference type="HOGENOM" id="CLU_792820_0_0_1"/>
<proteinExistence type="predicted"/>
<dbReference type="OrthoDB" id="5857557at2759"/>
<dbReference type="EMBL" id="DS268412">
    <property type="protein sequence ID" value="EFP05333.1"/>
    <property type="molecule type" value="Genomic_DNA"/>
</dbReference>
<organism evidence="3">
    <name type="scientific">Caenorhabditis remanei</name>
    <name type="common">Caenorhabditis vulgaris</name>
    <dbReference type="NCBI Taxonomy" id="31234"/>
    <lineage>
        <taxon>Eukaryota</taxon>
        <taxon>Metazoa</taxon>
        <taxon>Ecdysozoa</taxon>
        <taxon>Nematoda</taxon>
        <taxon>Chromadorea</taxon>
        <taxon>Rhabditida</taxon>
        <taxon>Rhabditina</taxon>
        <taxon>Rhabditomorpha</taxon>
        <taxon>Rhabditoidea</taxon>
        <taxon>Rhabditidae</taxon>
        <taxon>Peloderinae</taxon>
        <taxon>Caenorhabditis</taxon>
    </lineage>
</organism>
<dbReference type="FunCoup" id="E3LPR5">
    <property type="interactions" value="1480"/>
</dbReference>
<sequence length="407" mass="45838">MDAEGYFPADISAVPHDEETVTASTTEEEKNFVGFPSATSKRLMHGRKRRDPPLLSTIQEVPSMTSILPADTSICCLLCYNKISGAVPNFVKPCHCPLVFVHTTCAIDNETFFGGTCSQCHQKYRPEQTTPRQSLSPSKSTSGRLLFMSSKASTSSPKRLEAANSCALCQNQKYQNPEWSERNNAKLIRPCFCGFLVHHGCISEHLKQEKTCEWCGVKYRYYRYGSFGDFCRRYSIQHVCYVFLFAFLLFFFVLAFRGCYIFTGKANFSAIALTILSLFFLAILVGAVVFTIRHTIKTRLPRFRKRYGKVTVVPYDPDVRSKREVLRSLKASRNESISEFDILPLHSVDRADSQESTNIQNVETARTDPCDLSLGQQMFGITPSSRIFSSTPLTHKPKATVFGTSEA</sequence>
<feature type="transmembrane region" description="Helical" evidence="1">
    <location>
        <begin position="239"/>
        <end position="263"/>
    </location>
</feature>
<feature type="transmembrane region" description="Helical" evidence="1">
    <location>
        <begin position="269"/>
        <end position="292"/>
    </location>
</feature>
<gene>
    <name evidence="2" type="ORF">CRE_27330</name>
</gene>
<name>E3LPR5_CAERE</name>
<evidence type="ECO:0000256" key="1">
    <source>
        <dbReference type="SAM" id="Phobius"/>
    </source>
</evidence>